<reference evidence="3 4" key="1">
    <citation type="submission" date="2017-06" db="EMBL/GenBank/DDBJ databases">
        <title>Celeribacter sp. TSPH2 complete genome sequence.</title>
        <authorList>
            <person name="Woo J.-H."/>
            <person name="Kim H.-S."/>
        </authorList>
    </citation>
    <scope>NUCLEOTIDE SEQUENCE [LARGE SCALE GENOMIC DNA]</scope>
    <source>
        <strain evidence="3 4">TSPH2</strain>
    </source>
</reference>
<dbReference type="STRING" id="1758178.GCA_001550095_02018"/>
<accession>A0A291GF14</accession>
<feature type="transmembrane region" description="Helical" evidence="1">
    <location>
        <begin position="267"/>
        <end position="284"/>
    </location>
</feature>
<feature type="transmembrane region" description="Helical" evidence="1">
    <location>
        <begin position="110"/>
        <end position="134"/>
    </location>
</feature>
<proteinExistence type="predicted"/>
<gene>
    <name evidence="3" type="ORF">CEW89_14390</name>
</gene>
<dbReference type="EMBL" id="CP022196">
    <property type="protein sequence ID" value="ATG48642.1"/>
    <property type="molecule type" value="Genomic_DNA"/>
</dbReference>
<feature type="transmembrane region" description="Helical" evidence="1">
    <location>
        <begin position="316"/>
        <end position="334"/>
    </location>
</feature>
<name>A0A291GF14_9RHOB</name>
<dbReference type="GO" id="GO:0080120">
    <property type="term" value="P:CAAX-box protein maturation"/>
    <property type="evidence" value="ECO:0007669"/>
    <property type="project" value="UniProtKB-ARBA"/>
</dbReference>
<evidence type="ECO:0000313" key="3">
    <source>
        <dbReference type="EMBL" id="ATG48642.1"/>
    </source>
</evidence>
<dbReference type="GO" id="GO:0004175">
    <property type="term" value="F:endopeptidase activity"/>
    <property type="evidence" value="ECO:0007669"/>
    <property type="project" value="UniProtKB-ARBA"/>
</dbReference>
<keyword evidence="1" id="KW-0812">Transmembrane</keyword>
<organism evidence="3 4">
    <name type="scientific">Celeribacter ethanolicus</name>
    <dbReference type="NCBI Taxonomy" id="1758178"/>
    <lineage>
        <taxon>Bacteria</taxon>
        <taxon>Pseudomonadati</taxon>
        <taxon>Pseudomonadota</taxon>
        <taxon>Alphaproteobacteria</taxon>
        <taxon>Rhodobacterales</taxon>
        <taxon>Roseobacteraceae</taxon>
        <taxon>Celeribacter</taxon>
    </lineage>
</organism>
<dbReference type="PANTHER" id="PTHR43592">
    <property type="entry name" value="CAAX AMINO TERMINAL PROTEASE"/>
    <property type="match status" value="1"/>
</dbReference>
<sequence length="382" mass="41223">MSISQPARPSITPAAIATFATVLAGRITDTMSLSSQSGVAYSARFRRFQVRRVHGSASSCAFPSLSHRGRACYLCPDMTATRDSMPQPTHPYAPIIASAMRRPELWRVGITLLAGLVISVVVTPLFYLVVGRLAPSLMPFQFGANGPMVGTTPGGLFTILAGFALLLVGAIKLAERLHSRHLRDLTGPAPVLRAQFFVTLKWIAGFTFLTLLLPWDGPTEPVANLPGGMWLFWMPFAVLGLMVQVTAEEVFFRGYLQSQIAGATNSYALGLTASAVLFGLLHLSGTNEGIAALFPVLWAIGFGVLAGDLTMRSGTLGPAIALHFMNNFTAMLFAPQQDMMSGFGLFMQTDSPEVLYSDPKALVFQSLLLVVTWLVARLAIRR</sequence>
<dbReference type="AlphaFoldDB" id="A0A291GF14"/>
<keyword evidence="1" id="KW-0472">Membrane</keyword>
<evidence type="ECO:0000259" key="2">
    <source>
        <dbReference type="Pfam" id="PF02517"/>
    </source>
</evidence>
<dbReference type="PANTHER" id="PTHR43592:SF15">
    <property type="entry name" value="CAAX AMINO TERMINAL PROTEASE FAMILY PROTEIN"/>
    <property type="match status" value="1"/>
</dbReference>
<evidence type="ECO:0000313" key="4">
    <source>
        <dbReference type="Proteomes" id="UP000217935"/>
    </source>
</evidence>
<keyword evidence="1" id="KW-1133">Transmembrane helix</keyword>
<feature type="transmembrane region" description="Helical" evidence="1">
    <location>
        <begin position="194"/>
        <end position="215"/>
    </location>
</feature>
<protein>
    <recommendedName>
        <fullName evidence="2">CAAX prenyl protease 2/Lysostaphin resistance protein A-like domain-containing protein</fullName>
    </recommendedName>
</protein>
<dbReference type="Pfam" id="PF02517">
    <property type="entry name" value="Rce1-like"/>
    <property type="match status" value="1"/>
</dbReference>
<feature type="transmembrane region" description="Helical" evidence="1">
    <location>
        <begin position="290"/>
        <end position="309"/>
    </location>
</feature>
<dbReference type="InterPro" id="IPR003675">
    <property type="entry name" value="Rce1/LyrA-like_dom"/>
</dbReference>
<dbReference type="Proteomes" id="UP000217935">
    <property type="component" value="Chromosome"/>
</dbReference>
<feature type="domain" description="CAAX prenyl protease 2/Lysostaphin resistance protein A-like" evidence="2">
    <location>
        <begin position="232"/>
        <end position="328"/>
    </location>
</feature>
<dbReference type="KEGG" id="ceh:CEW89_14390"/>
<keyword evidence="4" id="KW-1185">Reference proteome</keyword>
<feature type="transmembrane region" description="Helical" evidence="1">
    <location>
        <begin position="227"/>
        <end position="247"/>
    </location>
</feature>
<feature type="transmembrane region" description="Helical" evidence="1">
    <location>
        <begin position="361"/>
        <end position="380"/>
    </location>
</feature>
<evidence type="ECO:0000256" key="1">
    <source>
        <dbReference type="SAM" id="Phobius"/>
    </source>
</evidence>
<feature type="transmembrane region" description="Helical" evidence="1">
    <location>
        <begin position="154"/>
        <end position="174"/>
    </location>
</feature>